<evidence type="ECO:0000313" key="2">
    <source>
        <dbReference type="Proteomes" id="UP000807769"/>
    </source>
</evidence>
<dbReference type="Proteomes" id="UP000807769">
    <property type="component" value="Unassembled WGS sequence"/>
</dbReference>
<name>A0A9P7JCB3_9AGAM</name>
<gene>
    <name evidence="1" type="ORF">BJ212DRAFT_1300577</name>
</gene>
<dbReference type="AlphaFoldDB" id="A0A9P7JCB3"/>
<sequence>MREDVLFIGLPAFEDGVWTGDHLRYSDNQYTIIPGNMYTVANTQNFITLQHRAQLVSKKFRSARDEIVIICNLGPTQITKIPKILPSGRINDEYKNVTPDREDAQAVQIKAKKDAICEANIEAAIQAVREKRAKNLSAAAGQFNDTIPPSNPVHELFRYQPQPAPQPSMSRNEHILDFPQPGILHLSLTFHIFHTLTLHQQVAVTQISKLVIWCRLSTAFHDPQQFKKFKVLSLRSESESHLCRYYAEIRGGP</sequence>
<dbReference type="RefSeq" id="XP_041191710.1">
    <property type="nucleotide sequence ID" value="XM_041333004.1"/>
</dbReference>
<evidence type="ECO:0000313" key="1">
    <source>
        <dbReference type="EMBL" id="KAG1814249.1"/>
    </source>
</evidence>
<reference evidence="1" key="1">
    <citation type="journal article" date="2020" name="New Phytol.">
        <title>Comparative genomics reveals dynamic genome evolution in host specialist ectomycorrhizal fungi.</title>
        <authorList>
            <person name="Lofgren L.A."/>
            <person name="Nguyen N.H."/>
            <person name="Vilgalys R."/>
            <person name="Ruytinx J."/>
            <person name="Liao H.L."/>
            <person name="Branco S."/>
            <person name="Kuo A."/>
            <person name="LaButti K."/>
            <person name="Lipzen A."/>
            <person name="Andreopoulos W."/>
            <person name="Pangilinan J."/>
            <person name="Riley R."/>
            <person name="Hundley H."/>
            <person name="Na H."/>
            <person name="Barry K."/>
            <person name="Grigoriev I.V."/>
            <person name="Stajich J.E."/>
            <person name="Kennedy P.G."/>
        </authorList>
    </citation>
    <scope>NUCLEOTIDE SEQUENCE</scope>
    <source>
        <strain evidence="1">MN1</strain>
    </source>
</reference>
<keyword evidence="2" id="KW-1185">Reference proteome</keyword>
<comment type="caution">
    <text evidence="1">The sequence shown here is derived from an EMBL/GenBank/DDBJ whole genome shotgun (WGS) entry which is preliminary data.</text>
</comment>
<accession>A0A9P7JCB3</accession>
<organism evidence="1 2">
    <name type="scientific">Suillus subaureus</name>
    <dbReference type="NCBI Taxonomy" id="48587"/>
    <lineage>
        <taxon>Eukaryota</taxon>
        <taxon>Fungi</taxon>
        <taxon>Dikarya</taxon>
        <taxon>Basidiomycota</taxon>
        <taxon>Agaricomycotina</taxon>
        <taxon>Agaricomycetes</taxon>
        <taxon>Agaricomycetidae</taxon>
        <taxon>Boletales</taxon>
        <taxon>Suillineae</taxon>
        <taxon>Suillaceae</taxon>
        <taxon>Suillus</taxon>
    </lineage>
</organism>
<dbReference type="GeneID" id="64627021"/>
<dbReference type="OrthoDB" id="5569309at2759"/>
<protein>
    <submittedName>
        <fullName evidence="1">Uncharacterized protein</fullName>
    </submittedName>
</protein>
<proteinExistence type="predicted"/>
<dbReference type="EMBL" id="JABBWG010000021">
    <property type="protein sequence ID" value="KAG1814249.1"/>
    <property type="molecule type" value="Genomic_DNA"/>
</dbReference>